<proteinExistence type="predicted"/>
<organism evidence="1 2">
    <name type="scientific">Mycena belliarum</name>
    <dbReference type="NCBI Taxonomy" id="1033014"/>
    <lineage>
        <taxon>Eukaryota</taxon>
        <taxon>Fungi</taxon>
        <taxon>Dikarya</taxon>
        <taxon>Basidiomycota</taxon>
        <taxon>Agaricomycotina</taxon>
        <taxon>Agaricomycetes</taxon>
        <taxon>Agaricomycetidae</taxon>
        <taxon>Agaricales</taxon>
        <taxon>Marasmiineae</taxon>
        <taxon>Mycenaceae</taxon>
        <taxon>Mycena</taxon>
    </lineage>
</organism>
<dbReference type="Proteomes" id="UP001222325">
    <property type="component" value="Unassembled WGS sequence"/>
</dbReference>
<evidence type="ECO:0000313" key="1">
    <source>
        <dbReference type="EMBL" id="KAJ7088487.1"/>
    </source>
</evidence>
<evidence type="ECO:0008006" key="3">
    <source>
        <dbReference type="Google" id="ProtNLM"/>
    </source>
</evidence>
<keyword evidence="2" id="KW-1185">Reference proteome</keyword>
<reference evidence="1" key="1">
    <citation type="submission" date="2023-03" db="EMBL/GenBank/DDBJ databases">
        <title>Massive genome expansion in bonnet fungi (Mycena s.s.) driven by repeated elements and novel gene families across ecological guilds.</title>
        <authorList>
            <consortium name="Lawrence Berkeley National Laboratory"/>
            <person name="Harder C.B."/>
            <person name="Miyauchi S."/>
            <person name="Viragh M."/>
            <person name="Kuo A."/>
            <person name="Thoen E."/>
            <person name="Andreopoulos B."/>
            <person name="Lu D."/>
            <person name="Skrede I."/>
            <person name="Drula E."/>
            <person name="Henrissat B."/>
            <person name="Morin E."/>
            <person name="Kohler A."/>
            <person name="Barry K."/>
            <person name="LaButti K."/>
            <person name="Morin E."/>
            <person name="Salamov A."/>
            <person name="Lipzen A."/>
            <person name="Mereny Z."/>
            <person name="Hegedus B."/>
            <person name="Baldrian P."/>
            <person name="Stursova M."/>
            <person name="Weitz H."/>
            <person name="Taylor A."/>
            <person name="Grigoriev I.V."/>
            <person name="Nagy L.G."/>
            <person name="Martin F."/>
            <person name="Kauserud H."/>
        </authorList>
    </citation>
    <scope>NUCLEOTIDE SEQUENCE</scope>
    <source>
        <strain evidence="1">CBHHK173m</strain>
    </source>
</reference>
<protein>
    <recommendedName>
        <fullName evidence="3">BTB domain-containing protein</fullName>
    </recommendedName>
</protein>
<dbReference type="EMBL" id="JARJCN010000026">
    <property type="protein sequence ID" value="KAJ7088487.1"/>
    <property type="molecule type" value="Genomic_DNA"/>
</dbReference>
<comment type="caution">
    <text evidence="1">The sequence shown here is derived from an EMBL/GenBank/DDBJ whole genome shotgun (WGS) entry which is preliminary data.</text>
</comment>
<evidence type="ECO:0000313" key="2">
    <source>
        <dbReference type="Proteomes" id="UP001222325"/>
    </source>
</evidence>
<accession>A0AAD6U668</accession>
<gene>
    <name evidence="1" type="ORF">B0H15DRAFT_800952</name>
</gene>
<dbReference type="AlphaFoldDB" id="A0AAD6U668"/>
<name>A0AAD6U668_9AGAR</name>
<sequence>MSRHPTLYFADGTLTLKASDGTLYNVYQHHLIMQSDFFSGMLTLPIPNHPPISLTDNTKDWIQKARDAGLDGTSDATAVQLPDKFTNIDCERFLEFVFNTKGWTARVPDLDVLCSILKTSHFFAAESGVEYAIHHLENHEGLAAALRFKMGCDYHLTEWITQAFDELMSTSIKDMTAEDEQLIGQRAYRAIARAQAAVQDHRVTLAVCPPPPSHTNWCSGSMSNRKFCTDEWEAGWTSVSGVLGALIKAELPGSEIHDSLHAFSFGAMPFECRERTCTSLKDTADRRSVLKKEEDIIDAEVEALMKELL</sequence>